<dbReference type="SUPFAM" id="SSF55424">
    <property type="entry name" value="FAD/NAD-linked reductases, dimerisation (C-terminal) domain"/>
    <property type="match status" value="1"/>
</dbReference>
<dbReference type="PRINTS" id="PR00368">
    <property type="entry name" value="FADPNR"/>
</dbReference>
<keyword evidence="4" id="KW-0274">FAD</keyword>
<comment type="cofactor">
    <cofactor evidence="1">
        <name>FAD</name>
        <dbReference type="ChEBI" id="CHEBI:57692"/>
    </cofactor>
</comment>
<protein>
    <submittedName>
        <fullName evidence="6">Dihydrolipoyl dehydrogenase</fullName>
        <ecNumber evidence="6">1.8.1.4</ecNumber>
    </submittedName>
</protein>
<dbReference type="InterPro" id="IPR001100">
    <property type="entry name" value="Pyr_nuc-diS_OxRdtase"/>
</dbReference>
<dbReference type="InterPro" id="IPR036188">
    <property type="entry name" value="FAD/NAD-bd_sf"/>
</dbReference>
<dbReference type="Pfam" id="PF02852">
    <property type="entry name" value="Pyr_redox_dim"/>
    <property type="match status" value="1"/>
</dbReference>
<sequence>MGRSSDDTLLKCDVAVIGAGTAGLVAERHARKAGAKTLLIDPEFRGTTCAAVGCMPSKLLIAAADAAHGITQASQLGIDATAQVDGPAVMKRVQRHRDRLVESTKAQIRKLPDGVCVKARAKFSGPNTLDLDNGQRVHARAVIIATGAAPTVPDAFSGLGDRLLTNENVFDLEELPTSLGVVGAGPVGLEIAQAMSRLGVDVTVVDHGNSIAALSDPAVANRLHDILSDEFPICLGVDAKTVPAEDKVKLSWQGDSSGEALVSHVFLAVGRPANLEDLNLAKANLKLDDHGTPVFDRKTMQCGDAPIFIAGDANHDRPLLHEAADEGAVAGHNAAKWPDVARSRRKTPLSIVFTRPTAASVGKVPFDAEADMLVGSTDFENQGRATIECRAHGGIRLYAEKGGSRLSGAEMCLPDAEHLAHLLCWAIESGMTVSQLLDSPFYHPTLEEGLKPALRDLCEALQESTPWDRADGHIPGC</sequence>
<dbReference type="PANTHER" id="PTHR43014">
    <property type="entry name" value="MERCURIC REDUCTASE"/>
    <property type="match status" value="1"/>
</dbReference>
<dbReference type="PANTHER" id="PTHR43014:SF4">
    <property type="entry name" value="PYRIDINE NUCLEOTIDE-DISULFIDE OXIDOREDUCTASE RCLA-RELATED"/>
    <property type="match status" value="1"/>
</dbReference>
<dbReference type="PRINTS" id="PR00411">
    <property type="entry name" value="PNDRDTASEI"/>
</dbReference>
<evidence type="ECO:0000259" key="5">
    <source>
        <dbReference type="PROSITE" id="PS50006"/>
    </source>
</evidence>
<dbReference type="Gene3D" id="3.30.390.30">
    <property type="match status" value="1"/>
</dbReference>
<comment type="similarity">
    <text evidence="2">Belongs to the class-I pyridine nucleotide-disulfide oxidoreductase family.</text>
</comment>
<dbReference type="Proteomes" id="UP001064087">
    <property type="component" value="Chromosome"/>
</dbReference>
<dbReference type="RefSeq" id="WP_263048899.1">
    <property type="nucleotide sequence ID" value="NZ_CP106738.1"/>
</dbReference>
<organism evidence="6 7">
    <name type="scientific">Roseovarius pelagicus</name>
    <dbReference type="NCBI Taxonomy" id="2980108"/>
    <lineage>
        <taxon>Bacteria</taxon>
        <taxon>Pseudomonadati</taxon>
        <taxon>Pseudomonadota</taxon>
        <taxon>Alphaproteobacteria</taxon>
        <taxon>Rhodobacterales</taxon>
        <taxon>Roseobacteraceae</taxon>
        <taxon>Roseovarius</taxon>
    </lineage>
</organism>
<keyword evidence="6" id="KW-0560">Oxidoreductase</keyword>
<proteinExistence type="inferred from homology"/>
<evidence type="ECO:0000256" key="1">
    <source>
        <dbReference type="ARBA" id="ARBA00001974"/>
    </source>
</evidence>
<dbReference type="Pfam" id="PF07992">
    <property type="entry name" value="Pyr_redox_2"/>
    <property type="match status" value="1"/>
</dbReference>
<reference evidence="6" key="1">
    <citation type="submission" date="2022-10" db="EMBL/GenBank/DDBJ databases">
        <title>Roseovarius pelagicus sp. nov., isolated from Arctic seawater.</title>
        <authorList>
            <person name="Hong Y.W."/>
            <person name="Hwang C.Y."/>
        </authorList>
    </citation>
    <scope>NUCLEOTIDE SEQUENCE</scope>
    <source>
        <strain evidence="6">HL-MP18</strain>
    </source>
</reference>
<gene>
    <name evidence="6" type="ORF">N7U68_09045</name>
</gene>
<dbReference type="InterPro" id="IPR023753">
    <property type="entry name" value="FAD/NAD-binding_dom"/>
</dbReference>
<evidence type="ECO:0000256" key="2">
    <source>
        <dbReference type="ARBA" id="ARBA00007532"/>
    </source>
</evidence>
<evidence type="ECO:0000256" key="3">
    <source>
        <dbReference type="ARBA" id="ARBA00022630"/>
    </source>
</evidence>
<dbReference type="NCBIfam" id="NF004939">
    <property type="entry name" value="PRK06292.1-1"/>
    <property type="match status" value="1"/>
</dbReference>
<name>A0ABY6DIH5_9RHOB</name>
<dbReference type="InterPro" id="IPR000253">
    <property type="entry name" value="FHA_dom"/>
</dbReference>
<dbReference type="GO" id="GO:0004148">
    <property type="term" value="F:dihydrolipoyl dehydrogenase (NADH) activity"/>
    <property type="evidence" value="ECO:0007669"/>
    <property type="project" value="UniProtKB-EC"/>
</dbReference>
<dbReference type="EC" id="1.8.1.4" evidence="6"/>
<accession>A0ABY6DIH5</accession>
<feature type="domain" description="FHA" evidence="5">
    <location>
        <begin position="1"/>
        <end position="30"/>
    </location>
</feature>
<keyword evidence="7" id="KW-1185">Reference proteome</keyword>
<dbReference type="PROSITE" id="PS50006">
    <property type="entry name" value="FHA_DOMAIN"/>
    <property type="match status" value="1"/>
</dbReference>
<evidence type="ECO:0000256" key="4">
    <source>
        <dbReference type="ARBA" id="ARBA00022827"/>
    </source>
</evidence>
<dbReference type="InterPro" id="IPR016156">
    <property type="entry name" value="FAD/NAD-linked_Rdtase_dimer_sf"/>
</dbReference>
<dbReference type="EMBL" id="CP106738">
    <property type="protein sequence ID" value="UXX84763.1"/>
    <property type="molecule type" value="Genomic_DNA"/>
</dbReference>
<evidence type="ECO:0000313" key="7">
    <source>
        <dbReference type="Proteomes" id="UP001064087"/>
    </source>
</evidence>
<keyword evidence="3" id="KW-0285">Flavoprotein</keyword>
<evidence type="ECO:0000313" key="6">
    <source>
        <dbReference type="EMBL" id="UXX84763.1"/>
    </source>
</evidence>
<dbReference type="PIRSF" id="PIRSF000350">
    <property type="entry name" value="Mercury_reductase_MerA"/>
    <property type="match status" value="1"/>
</dbReference>
<dbReference type="Gene3D" id="3.50.50.60">
    <property type="entry name" value="FAD/NAD(P)-binding domain"/>
    <property type="match status" value="2"/>
</dbReference>
<dbReference type="InterPro" id="IPR004099">
    <property type="entry name" value="Pyr_nucl-diS_OxRdtase_dimer"/>
</dbReference>
<dbReference type="SUPFAM" id="SSF51905">
    <property type="entry name" value="FAD/NAD(P)-binding domain"/>
    <property type="match status" value="2"/>
</dbReference>